<dbReference type="Proteomes" id="UP000654670">
    <property type="component" value="Unassembled WGS sequence"/>
</dbReference>
<name>A0A917S349_9BACL</name>
<dbReference type="EMBL" id="BMOK01000007">
    <property type="protein sequence ID" value="GGL55196.1"/>
    <property type="molecule type" value="Genomic_DNA"/>
</dbReference>
<reference evidence="1" key="1">
    <citation type="journal article" date="2014" name="Int. J. Syst. Evol. Microbiol.">
        <title>Complete genome sequence of Corynebacterium casei LMG S-19264T (=DSM 44701T), isolated from a smear-ripened cheese.</title>
        <authorList>
            <consortium name="US DOE Joint Genome Institute (JGI-PGF)"/>
            <person name="Walter F."/>
            <person name="Albersmeier A."/>
            <person name="Kalinowski J."/>
            <person name="Ruckert C."/>
        </authorList>
    </citation>
    <scope>NUCLEOTIDE SEQUENCE</scope>
    <source>
        <strain evidence="1">JCM 15325</strain>
    </source>
</reference>
<reference evidence="1" key="2">
    <citation type="submission" date="2020-09" db="EMBL/GenBank/DDBJ databases">
        <authorList>
            <person name="Sun Q."/>
            <person name="Ohkuma M."/>
        </authorList>
    </citation>
    <scope>NUCLEOTIDE SEQUENCE</scope>
    <source>
        <strain evidence="1">JCM 15325</strain>
    </source>
</reference>
<dbReference type="AlphaFoldDB" id="A0A917S349"/>
<proteinExistence type="predicted"/>
<comment type="caution">
    <text evidence="1">The sequence shown here is derived from an EMBL/GenBank/DDBJ whole genome shotgun (WGS) entry which is preliminary data.</text>
</comment>
<evidence type="ECO:0000313" key="2">
    <source>
        <dbReference type="Proteomes" id="UP000654670"/>
    </source>
</evidence>
<sequence>MGAARGSNVLDHTQKRYDLISIAYARKGIALCNMDKKNPGVSAIKKALEVNSALDQLKMKEAICEEVRQKTDIDSSLL</sequence>
<gene>
    <name evidence="1" type="ORF">GCM10007968_19120</name>
</gene>
<organism evidence="1 2">
    <name type="scientific">Sporolactobacillus putidus</name>
    <dbReference type="NCBI Taxonomy" id="492735"/>
    <lineage>
        <taxon>Bacteria</taxon>
        <taxon>Bacillati</taxon>
        <taxon>Bacillota</taxon>
        <taxon>Bacilli</taxon>
        <taxon>Bacillales</taxon>
        <taxon>Sporolactobacillaceae</taxon>
        <taxon>Sporolactobacillus</taxon>
    </lineage>
</organism>
<protein>
    <submittedName>
        <fullName evidence="1">Uncharacterized protein</fullName>
    </submittedName>
</protein>
<accession>A0A917S349</accession>
<keyword evidence="2" id="KW-1185">Reference proteome</keyword>
<evidence type="ECO:0000313" key="1">
    <source>
        <dbReference type="EMBL" id="GGL55196.1"/>
    </source>
</evidence>